<gene>
    <name evidence="2" type="ORF">ABT211_36980</name>
</gene>
<dbReference type="EMBL" id="JBEOZM010000025">
    <property type="protein sequence ID" value="MER6272824.1"/>
    <property type="molecule type" value="Genomic_DNA"/>
</dbReference>
<evidence type="ECO:0000313" key="3">
    <source>
        <dbReference type="Proteomes" id="UP001490365"/>
    </source>
</evidence>
<accession>A0ABV1TSY4</accession>
<dbReference type="RefSeq" id="WP_351961123.1">
    <property type="nucleotide sequence ID" value="NZ_JBEOZM010000025.1"/>
</dbReference>
<feature type="compositionally biased region" description="Low complexity" evidence="1">
    <location>
        <begin position="199"/>
        <end position="232"/>
    </location>
</feature>
<reference evidence="2 3" key="1">
    <citation type="submission" date="2024-06" db="EMBL/GenBank/DDBJ databases">
        <title>The Natural Products Discovery Center: Release of the First 8490 Sequenced Strains for Exploring Actinobacteria Biosynthetic Diversity.</title>
        <authorList>
            <person name="Kalkreuter E."/>
            <person name="Kautsar S.A."/>
            <person name="Yang D."/>
            <person name="Bader C.D."/>
            <person name="Teijaro C.N."/>
            <person name="Fluegel L."/>
            <person name="Davis C.M."/>
            <person name="Simpson J.R."/>
            <person name="Lauterbach L."/>
            <person name="Steele A.D."/>
            <person name="Gui C."/>
            <person name="Meng S."/>
            <person name="Li G."/>
            <person name="Viehrig K."/>
            <person name="Ye F."/>
            <person name="Su P."/>
            <person name="Kiefer A.F."/>
            <person name="Nichols A."/>
            <person name="Cepeda A.J."/>
            <person name="Yan W."/>
            <person name="Fan B."/>
            <person name="Jiang Y."/>
            <person name="Adhikari A."/>
            <person name="Zheng C.-J."/>
            <person name="Schuster L."/>
            <person name="Cowan T.M."/>
            <person name="Smanski M.J."/>
            <person name="Chevrette M.G."/>
            <person name="De Carvalho L.P.S."/>
            <person name="Shen B."/>
        </authorList>
    </citation>
    <scope>NUCLEOTIDE SEQUENCE [LARGE SCALE GENOMIC DNA]</scope>
    <source>
        <strain evidence="2 3">NPDC001694</strain>
    </source>
</reference>
<feature type="compositionally biased region" description="Low complexity" evidence="1">
    <location>
        <begin position="160"/>
        <end position="176"/>
    </location>
</feature>
<keyword evidence="3" id="KW-1185">Reference proteome</keyword>
<feature type="region of interest" description="Disordered" evidence="1">
    <location>
        <begin position="118"/>
        <end position="238"/>
    </location>
</feature>
<name>A0ABV1TSY4_9ACTN</name>
<protein>
    <submittedName>
        <fullName evidence="2">Uncharacterized protein</fullName>
    </submittedName>
</protein>
<proteinExistence type="predicted"/>
<evidence type="ECO:0000313" key="2">
    <source>
        <dbReference type="EMBL" id="MER6272824.1"/>
    </source>
</evidence>
<feature type="compositionally biased region" description="Pro residues" evidence="1">
    <location>
        <begin position="177"/>
        <end position="198"/>
    </location>
</feature>
<organism evidence="2 3">
    <name type="scientific">Streptomyces sp. 900105755</name>
    <dbReference type="NCBI Taxonomy" id="3154389"/>
    <lineage>
        <taxon>Bacteria</taxon>
        <taxon>Bacillati</taxon>
        <taxon>Actinomycetota</taxon>
        <taxon>Actinomycetes</taxon>
        <taxon>Kitasatosporales</taxon>
        <taxon>Streptomycetaceae</taxon>
        <taxon>Streptomyces</taxon>
    </lineage>
</organism>
<sequence>MAEQKSSSAVIVPLRNAASAARRVPGVGVMSKAAEETLDKIGAVSPRSRRLAVYAGAGVLGVAGVVEWPVALTGAAVAWLTQSRPAPGAETTHPQLHEEETEGTGHGAYVAMGDSAVAGQQIPGAPGPVREDEMPAGTGTRPGGMTSPPDETVVPDTGLAEAPAEQAAAPADQAAQPVPPAAFPDTPPTDPLTPPAPPADAATPPADAATPPADADADGLPADEGPSPTGPTTTPPTS</sequence>
<dbReference type="Proteomes" id="UP001490365">
    <property type="component" value="Unassembled WGS sequence"/>
</dbReference>
<comment type="caution">
    <text evidence="2">The sequence shown here is derived from an EMBL/GenBank/DDBJ whole genome shotgun (WGS) entry which is preliminary data.</text>
</comment>
<evidence type="ECO:0000256" key="1">
    <source>
        <dbReference type="SAM" id="MobiDB-lite"/>
    </source>
</evidence>